<evidence type="ECO:0000313" key="12">
    <source>
        <dbReference type="Proteomes" id="UP000739538"/>
    </source>
</evidence>
<evidence type="ECO:0000259" key="10">
    <source>
        <dbReference type="PROSITE" id="PS50928"/>
    </source>
</evidence>
<dbReference type="EMBL" id="JAGQHS010000013">
    <property type="protein sequence ID" value="MCA9754952.1"/>
    <property type="molecule type" value="Genomic_DNA"/>
</dbReference>
<feature type="domain" description="ABC transmembrane type-1" evidence="10">
    <location>
        <begin position="280"/>
        <end position="512"/>
    </location>
</feature>
<feature type="transmembrane region" description="Helical" evidence="8">
    <location>
        <begin position="367"/>
        <end position="386"/>
    </location>
</feature>
<feature type="transmembrane region" description="Helical" evidence="8">
    <location>
        <begin position="416"/>
        <end position="437"/>
    </location>
</feature>
<evidence type="ECO:0000256" key="9">
    <source>
        <dbReference type="SAM" id="Coils"/>
    </source>
</evidence>
<dbReference type="PANTHER" id="PTHR43470">
    <property type="entry name" value="PHOSPHATE TRANSPORT SYSTEM PERMEASE PROTEIN PSTA-RELATED"/>
    <property type="match status" value="1"/>
</dbReference>
<dbReference type="NCBIfam" id="TIGR00974">
    <property type="entry name" value="3a0107s02c"/>
    <property type="match status" value="1"/>
</dbReference>
<dbReference type="GO" id="GO:0005315">
    <property type="term" value="F:phosphate transmembrane transporter activity"/>
    <property type="evidence" value="ECO:0007669"/>
    <property type="project" value="InterPro"/>
</dbReference>
<dbReference type="Pfam" id="PF00528">
    <property type="entry name" value="BPD_transp_1"/>
    <property type="match status" value="1"/>
</dbReference>
<keyword evidence="5 8" id="KW-0812">Transmembrane</keyword>
<reference evidence="11" key="1">
    <citation type="submission" date="2020-04" db="EMBL/GenBank/DDBJ databases">
        <authorList>
            <person name="Zhang T."/>
        </authorList>
    </citation>
    <scope>NUCLEOTIDE SEQUENCE</scope>
    <source>
        <strain evidence="11">HKST-UBA02</strain>
    </source>
</reference>
<dbReference type="InterPro" id="IPR000515">
    <property type="entry name" value="MetI-like"/>
</dbReference>
<feature type="transmembrane region" description="Helical" evidence="8">
    <location>
        <begin position="12"/>
        <end position="31"/>
    </location>
</feature>
<feature type="transmembrane region" description="Helical" evidence="8">
    <location>
        <begin position="325"/>
        <end position="347"/>
    </location>
</feature>
<organism evidence="11 12">
    <name type="scientific">Eiseniibacteriota bacterium</name>
    <dbReference type="NCBI Taxonomy" id="2212470"/>
    <lineage>
        <taxon>Bacteria</taxon>
        <taxon>Candidatus Eiseniibacteriota</taxon>
    </lineage>
</organism>
<evidence type="ECO:0000256" key="1">
    <source>
        <dbReference type="ARBA" id="ARBA00004651"/>
    </source>
</evidence>
<feature type="transmembrane region" description="Helical" evidence="8">
    <location>
        <begin position="276"/>
        <end position="305"/>
    </location>
</feature>
<comment type="subcellular location">
    <subcellularLocation>
        <location evidence="1 8">Cell membrane</location>
        <topology evidence="1 8">Multi-pass membrane protein</topology>
    </subcellularLocation>
</comment>
<keyword evidence="9" id="KW-0175">Coiled coil</keyword>
<sequence>MWLSAGATGFALLLILGVLYLIAAGGLGYFWPAEIVQVETTDGKTYLGEIWERQEMPEDIASVPGEHRIRIRAANRRLNGDGEFVWIPESQIENTSTPHGVVLLEREEYGNFIGYVADYQVDGAVVARDDAALEKLTERIGPLSDLRAEILGLARGDVGKINDAMTHAKEEIRGLESKGVTEQSPEVQRQRTRLTELEADYRDISGQIDRLRTELQRETVGLRTGDGRETRVAAGDVYRIVQPNDIGFLGEAKVYFGRFWTFISASPREANLEGGILPAIFGTVMMTLLMTVAVVPLGVIAGLYLREYARQGRLVRVVRIAVNNLAGVPSIVFGIFGLGFFVYFAGAHIDQLFFSNRLPNPTFGTGGILWSALTLALLTIPVVIVATEEGLAAVPRAVREGSLALGASKWETTWKVVLPAASPGILTGVILAISRAAGEVAPLMLTGAVKIATLLPMDSSAPFLHLERKFMHLGFHIYDLGFQSPNVEAAKPMVYMTTFLLVVIVVLLNLSAMWIRNRLWSRYRSSSF</sequence>
<dbReference type="CDD" id="cd06261">
    <property type="entry name" value="TM_PBP2"/>
    <property type="match status" value="1"/>
</dbReference>
<comment type="similarity">
    <text evidence="2 8">Belongs to the binding-protein-dependent transport system permease family. CysTW subfamily.</text>
</comment>
<dbReference type="PANTHER" id="PTHR43470:SF6">
    <property type="entry name" value="PHOSPHATE TRANSPORT SYSTEM PERMEASE PROTEIN PSTA"/>
    <property type="match status" value="1"/>
</dbReference>
<dbReference type="InterPro" id="IPR035906">
    <property type="entry name" value="MetI-like_sf"/>
</dbReference>
<evidence type="ECO:0000256" key="6">
    <source>
        <dbReference type="ARBA" id="ARBA00022989"/>
    </source>
</evidence>
<dbReference type="InterPro" id="IPR005672">
    <property type="entry name" value="Phosphate_PstA"/>
</dbReference>
<dbReference type="AlphaFoldDB" id="A0A956N9A4"/>
<dbReference type="Proteomes" id="UP000739538">
    <property type="component" value="Unassembled WGS sequence"/>
</dbReference>
<gene>
    <name evidence="11" type="primary">pstA</name>
    <name evidence="11" type="ORF">KDA27_04050</name>
</gene>
<dbReference type="GO" id="GO:0035435">
    <property type="term" value="P:phosphate ion transmembrane transport"/>
    <property type="evidence" value="ECO:0007669"/>
    <property type="project" value="InterPro"/>
</dbReference>
<keyword evidence="3" id="KW-0813">Transport</keyword>
<dbReference type="SUPFAM" id="SSF161098">
    <property type="entry name" value="MetI-like"/>
    <property type="match status" value="1"/>
</dbReference>
<feature type="coiled-coil region" evidence="9">
    <location>
        <begin position="187"/>
        <end position="214"/>
    </location>
</feature>
<protein>
    <recommendedName>
        <fullName evidence="8">Phosphate transport system permease protein PstA</fullName>
    </recommendedName>
</protein>
<dbReference type="GO" id="GO:0005886">
    <property type="term" value="C:plasma membrane"/>
    <property type="evidence" value="ECO:0007669"/>
    <property type="project" value="UniProtKB-SubCell"/>
</dbReference>
<comment type="caution">
    <text evidence="11">The sequence shown here is derived from an EMBL/GenBank/DDBJ whole genome shotgun (WGS) entry which is preliminary data.</text>
</comment>
<keyword evidence="4 8" id="KW-1003">Cell membrane</keyword>
<evidence type="ECO:0000256" key="8">
    <source>
        <dbReference type="RuleBase" id="RU363043"/>
    </source>
</evidence>
<keyword evidence="7 8" id="KW-0472">Membrane</keyword>
<evidence type="ECO:0000256" key="2">
    <source>
        <dbReference type="ARBA" id="ARBA00007069"/>
    </source>
</evidence>
<evidence type="ECO:0000256" key="7">
    <source>
        <dbReference type="ARBA" id="ARBA00023136"/>
    </source>
</evidence>
<dbReference type="PROSITE" id="PS50928">
    <property type="entry name" value="ABC_TM1"/>
    <property type="match status" value="1"/>
</dbReference>
<keyword evidence="6 8" id="KW-1133">Transmembrane helix</keyword>
<evidence type="ECO:0000256" key="4">
    <source>
        <dbReference type="ARBA" id="ARBA00022475"/>
    </source>
</evidence>
<feature type="transmembrane region" description="Helical" evidence="8">
    <location>
        <begin position="493"/>
        <end position="515"/>
    </location>
</feature>
<reference evidence="11" key="2">
    <citation type="journal article" date="2021" name="Microbiome">
        <title>Successional dynamics and alternative stable states in a saline activated sludge microbial community over 9 years.</title>
        <authorList>
            <person name="Wang Y."/>
            <person name="Ye J."/>
            <person name="Ju F."/>
            <person name="Liu L."/>
            <person name="Boyd J.A."/>
            <person name="Deng Y."/>
            <person name="Parks D.H."/>
            <person name="Jiang X."/>
            <person name="Yin X."/>
            <person name="Woodcroft B.J."/>
            <person name="Tyson G.W."/>
            <person name="Hugenholtz P."/>
            <person name="Polz M.F."/>
            <person name="Zhang T."/>
        </authorList>
    </citation>
    <scope>NUCLEOTIDE SEQUENCE</scope>
    <source>
        <strain evidence="11">HKST-UBA02</strain>
    </source>
</reference>
<proteinExistence type="inferred from homology"/>
<evidence type="ECO:0000256" key="3">
    <source>
        <dbReference type="ARBA" id="ARBA00022448"/>
    </source>
</evidence>
<evidence type="ECO:0000256" key="5">
    <source>
        <dbReference type="ARBA" id="ARBA00022692"/>
    </source>
</evidence>
<name>A0A956N9A4_UNCEI</name>
<accession>A0A956N9A4</accession>
<evidence type="ECO:0000313" key="11">
    <source>
        <dbReference type="EMBL" id="MCA9754952.1"/>
    </source>
</evidence>
<dbReference type="Gene3D" id="1.10.3720.10">
    <property type="entry name" value="MetI-like"/>
    <property type="match status" value="1"/>
</dbReference>